<dbReference type="PANTHER" id="PTHR45136">
    <property type="entry name" value="ABC TRANSPORTER DOMAIN-CONTAINING PROTEIN"/>
    <property type="match status" value="1"/>
</dbReference>
<feature type="domain" description="ABC transporter" evidence="5">
    <location>
        <begin position="1"/>
        <end position="198"/>
    </location>
</feature>
<dbReference type="GO" id="GO:0016887">
    <property type="term" value="F:ATP hydrolysis activity"/>
    <property type="evidence" value="ECO:0007669"/>
    <property type="project" value="InterPro"/>
</dbReference>
<sequence length="214" mass="23758">MIFRGLSIKIEAGKSTALVWRSGFGKSTIISLIQRFYDPLKGVVKIDGRDIRSYHLRSSRKYTALGSQETTLFCGTIKENITYGSSNSITESEITEAARAAKVHDFIMRQTDGYNRLCGGEGVTALRWPKATNCDSTRHVEEPISVMEGRTSVVVAHRLGVVQNCDQIVVLDQGQVMEKGTHSTLMAQGPHWSLLLPHKPSNYTESKTDSLRRA</sequence>
<comment type="similarity">
    <text evidence="1">Belongs to the ABC transporter superfamily. ABCB family. Multidrug resistance exporter (TC 3.A.1.201) subfamily.</text>
</comment>
<dbReference type="SUPFAM" id="SSF52540">
    <property type="entry name" value="P-loop containing nucleoside triphosphate hydrolases"/>
    <property type="match status" value="1"/>
</dbReference>
<protein>
    <submittedName>
        <fullName evidence="6">P-loop containing nucleoside triphosphate hydrolase</fullName>
    </submittedName>
</protein>
<dbReference type="Proteomes" id="UP000237105">
    <property type="component" value="Unassembled WGS sequence"/>
</dbReference>
<keyword evidence="2" id="KW-0813">Transport</keyword>
<keyword evidence="7" id="KW-1185">Reference proteome</keyword>
<evidence type="ECO:0000256" key="4">
    <source>
        <dbReference type="ARBA" id="ARBA00023180"/>
    </source>
</evidence>
<keyword evidence="6" id="KW-0378">Hydrolase</keyword>
<dbReference type="OrthoDB" id="1164152at2759"/>
<evidence type="ECO:0000256" key="3">
    <source>
        <dbReference type="ARBA" id="ARBA00022737"/>
    </source>
</evidence>
<evidence type="ECO:0000313" key="6">
    <source>
        <dbReference type="EMBL" id="PON59407.1"/>
    </source>
</evidence>
<evidence type="ECO:0000256" key="1">
    <source>
        <dbReference type="ARBA" id="ARBA00007577"/>
    </source>
</evidence>
<dbReference type="InterPro" id="IPR027417">
    <property type="entry name" value="P-loop_NTPase"/>
</dbReference>
<dbReference type="PROSITE" id="PS50893">
    <property type="entry name" value="ABC_TRANSPORTER_2"/>
    <property type="match status" value="1"/>
</dbReference>
<comment type="caution">
    <text evidence="6">The sequence shown here is derived from an EMBL/GenBank/DDBJ whole genome shotgun (WGS) entry which is preliminary data.</text>
</comment>
<keyword evidence="4" id="KW-0325">Glycoprotein</keyword>
<keyword evidence="3" id="KW-0677">Repeat</keyword>
<dbReference type="Pfam" id="PF00005">
    <property type="entry name" value="ABC_tran"/>
    <property type="match status" value="1"/>
</dbReference>
<accession>A0A2P5CEG7</accession>
<name>A0A2P5CEG7_PARAD</name>
<dbReference type="Gene3D" id="3.40.50.300">
    <property type="entry name" value="P-loop containing nucleotide triphosphate hydrolases"/>
    <property type="match status" value="2"/>
</dbReference>
<dbReference type="STRING" id="3476.A0A2P5CEG7"/>
<reference evidence="7" key="1">
    <citation type="submission" date="2016-06" db="EMBL/GenBank/DDBJ databases">
        <title>Parallel loss of symbiosis genes in relatives of nitrogen-fixing non-legume Parasponia.</title>
        <authorList>
            <person name="Van Velzen R."/>
            <person name="Holmer R."/>
            <person name="Bu F."/>
            <person name="Rutten L."/>
            <person name="Van Zeijl A."/>
            <person name="Liu W."/>
            <person name="Santuari L."/>
            <person name="Cao Q."/>
            <person name="Sharma T."/>
            <person name="Shen D."/>
            <person name="Roswanjaya Y."/>
            <person name="Wardhani T."/>
            <person name="Kalhor M.S."/>
            <person name="Jansen J."/>
            <person name="Van den Hoogen J."/>
            <person name="Gungor B."/>
            <person name="Hartog M."/>
            <person name="Hontelez J."/>
            <person name="Verver J."/>
            <person name="Yang W.-C."/>
            <person name="Schijlen E."/>
            <person name="Repin R."/>
            <person name="Schilthuizen M."/>
            <person name="Schranz E."/>
            <person name="Heidstra R."/>
            <person name="Miyata K."/>
            <person name="Fedorova E."/>
            <person name="Kohlen W."/>
            <person name="Bisseling T."/>
            <person name="Smit S."/>
            <person name="Geurts R."/>
        </authorList>
    </citation>
    <scope>NUCLEOTIDE SEQUENCE [LARGE SCALE GENOMIC DNA]</scope>
    <source>
        <strain evidence="7">cv. WU1-14</strain>
    </source>
</reference>
<dbReference type="AlphaFoldDB" id="A0A2P5CEG7"/>
<organism evidence="6 7">
    <name type="scientific">Parasponia andersonii</name>
    <name type="common">Sponia andersonii</name>
    <dbReference type="NCBI Taxonomy" id="3476"/>
    <lineage>
        <taxon>Eukaryota</taxon>
        <taxon>Viridiplantae</taxon>
        <taxon>Streptophyta</taxon>
        <taxon>Embryophyta</taxon>
        <taxon>Tracheophyta</taxon>
        <taxon>Spermatophyta</taxon>
        <taxon>Magnoliopsida</taxon>
        <taxon>eudicotyledons</taxon>
        <taxon>Gunneridae</taxon>
        <taxon>Pentapetalae</taxon>
        <taxon>rosids</taxon>
        <taxon>fabids</taxon>
        <taxon>Rosales</taxon>
        <taxon>Cannabaceae</taxon>
        <taxon>Parasponia</taxon>
    </lineage>
</organism>
<evidence type="ECO:0000259" key="5">
    <source>
        <dbReference type="PROSITE" id="PS50893"/>
    </source>
</evidence>
<gene>
    <name evidence="6" type="ORF">PanWU01x14_159170</name>
</gene>
<dbReference type="PANTHER" id="PTHR45136:SF2">
    <property type="entry name" value="ABC TRANSPORTER DOMAIN-CONTAINING PROTEIN"/>
    <property type="match status" value="1"/>
</dbReference>
<dbReference type="EMBL" id="JXTB01000140">
    <property type="protein sequence ID" value="PON59407.1"/>
    <property type="molecule type" value="Genomic_DNA"/>
</dbReference>
<evidence type="ECO:0000256" key="2">
    <source>
        <dbReference type="ARBA" id="ARBA00022448"/>
    </source>
</evidence>
<proteinExistence type="inferred from homology"/>
<dbReference type="GO" id="GO:0005524">
    <property type="term" value="F:ATP binding"/>
    <property type="evidence" value="ECO:0007669"/>
    <property type="project" value="InterPro"/>
</dbReference>
<evidence type="ECO:0000313" key="7">
    <source>
        <dbReference type="Proteomes" id="UP000237105"/>
    </source>
</evidence>
<dbReference type="InterPro" id="IPR003439">
    <property type="entry name" value="ABC_transporter-like_ATP-bd"/>
</dbReference>